<name>A0ABR2QGQ1_9ROSI</name>
<dbReference type="InterPro" id="IPR056924">
    <property type="entry name" value="SH3_Tf2-1"/>
</dbReference>
<keyword evidence="3" id="KW-1185">Reference proteome</keyword>
<gene>
    <name evidence="2" type="ORF">V6N11_065331</name>
</gene>
<sequence length="255" mass="29745">MDFVTVLPLTLAKKDSIWVIVDRLTKRAHFVPVHTTYTLDRLKELYIVEVVRLHGVLVSIVSDRDLRFLSGFWGSLHCAFGTRLNFSTSYHPQTDGQSEQVIQVLEDMLQCCIIEFQETWEKQLLLVEFSYNNSYQVGQKHVTLPDVLKSTNEKKKVMRFGHKCKLSPRFIGPYEIVERVGHVAYRLRLPSELSRIHDVFHVSMLHKYRSDPSHVMLVEEIELRSDLTYDEEPMRILDTSTKVLWGKTIDLVKVL</sequence>
<dbReference type="Gene3D" id="3.30.420.10">
    <property type="entry name" value="Ribonuclease H-like superfamily/Ribonuclease H"/>
    <property type="match status" value="1"/>
</dbReference>
<dbReference type="EMBL" id="JBBPBN010000039">
    <property type="protein sequence ID" value="KAK8999839.1"/>
    <property type="molecule type" value="Genomic_DNA"/>
</dbReference>
<organism evidence="2 3">
    <name type="scientific">Hibiscus sabdariffa</name>
    <name type="common">roselle</name>
    <dbReference type="NCBI Taxonomy" id="183260"/>
    <lineage>
        <taxon>Eukaryota</taxon>
        <taxon>Viridiplantae</taxon>
        <taxon>Streptophyta</taxon>
        <taxon>Embryophyta</taxon>
        <taxon>Tracheophyta</taxon>
        <taxon>Spermatophyta</taxon>
        <taxon>Magnoliopsida</taxon>
        <taxon>eudicotyledons</taxon>
        <taxon>Gunneridae</taxon>
        <taxon>Pentapetalae</taxon>
        <taxon>rosids</taxon>
        <taxon>malvids</taxon>
        <taxon>Malvales</taxon>
        <taxon>Malvaceae</taxon>
        <taxon>Malvoideae</taxon>
        <taxon>Hibiscus</taxon>
    </lineage>
</organism>
<protein>
    <recommendedName>
        <fullName evidence="1">Integrase catalytic domain-containing protein</fullName>
    </recommendedName>
</protein>
<evidence type="ECO:0000313" key="3">
    <source>
        <dbReference type="Proteomes" id="UP001396334"/>
    </source>
</evidence>
<dbReference type="InterPro" id="IPR001584">
    <property type="entry name" value="Integrase_cat-core"/>
</dbReference>
<comment type="caution">
    <text evidence="2">The sequence shown here is derived from an EMBL/GenBank/DDBJ whole genome shotgun (WGS) entry which is preliminary data.</text>
</comment>
<dbReference type="PANTHER" id="PTHR46148:SF44">
    <property type="entry name" value="GAG-POL POLYPROTEIN"/>
    <property type="match status" value="1"/>
</dbReference>
<evidence type="ECO:0000313" key="2">
    <source>
        <dbReference type="EMBL" id="KAK8999839.1"/>
    </source>
</evidence>
<evidence type="ECO:0000259" key="1">
    <source>
        <dbReference type="PROSITE" id="PS50994"/>
    </source>
</evidence>
<dbReference type="Proteomes" id="UP001396334">
    <property type="component" value="Unassembled WGS sequence"/>
</dbReference>
<accession>A0ABR2QGQ1</accession>
<dbReference type="InterPro" id="IPR036397">
    <property type="entry name" value="RNaseH_sf"/>
</dbReference>
<proteinExistence type="predicted"/>
<dbReference type="PROSITE" id="PS50994">
    <property type="entry name" value="INTEGRASE"/>
    <property type="match status" value="1"/>
</dbReference>
<dbReference type="SUPFAM" id="SSF53098">
    <property type="entry name" value="Ribonuclease H-like"/>
    <property type="match status" value="1"/>
</dbReference>
<dbReference type="Pfam" id="PF24626">
    <property type="entry name" value="SH3_Tf2-1"/>
    <property type="match status" value="1"/>
</dbReference>
<dbReference type="InterPro" id="IPR012337">
    <property type="entry name" value="RNaseH-like_sf"/>
</dbReference>
<reference evidence="2 3" key="1">
    <citation type="journal article" date="2024" name="G3 (Bethesda)">
        <title>Genome assembly of Hibiscus sabdariffa L. provides insights into metabolisms of medicinal natural products.</title>
        <authorList>
            <person name="Kim T."/>
        </authorList>
    </citation>
    <scope>NUCLEOTIDE SEQUENCE [LARGE SCALE GENOMIC DNA]</scope>
    <source>
        <strain evidence="2">TK-2024</strain>
        <tissue evidence="2">Old leaves</tissue>
    </source>
</reference>
<feature type="domain" description="Integrase catalytic" evidence="1">
    <location>
        <begin position="1"/>
        <end position="153"/>
    </location>
</feature>
<dbReference type="PANTHER" id="PTHR46148">
    <property type="entry name" value="CHROMO DOMAIN-CONTAINING PROTEIN"/>
    <property type="match status" value="1"/>
</dbReference>